<accession>A0A919Q6E6</accession>
<comment type="caution">
    <text evidence="1">The sequence shown here is derived from an EMBL/GenBank/DDBJ whole genome shotgun (WGS) entry which is preliminary data.</text>
</comment>
<dbReference type="AlphaFoldDB" id="A0A919Q6E6"/>
<name>A0A919Q6E6_9ACTN</name>
<dbReference type="RefSeq" id="WP_204039824.1">
    <property type="nucleotide sequence ID" value="NZ_BOOA01000007.1"/>
</dbReference>
<organism evidence="1 2">
    <name type="scientific">Acrocarpospora phusangensis</name>
    <dbReference type="NCBI Taxonomy" id="1070424"/>
    <lineage>
        <taxon>Bacteria</taxon>
        <taxon>Bacillati</taxon>
        <taxon>Actinomycetota</taxon>
        <taxon>Actinomycetes</taxon>
        <taxon>Streptosporangiales</taxon>
        <taxon>Streptosporangiaceae</taxon>
        <taxon>Acrocarpospora</taxon>
    </lineage>
</organism>
<protein>
    <submittedName>
        <fullName evidence="1">Uncharacterized protein</fullName>
    </submittedName>
</protein>
<gene>
    <name evidence="1" type="ORF">Aph01nite_13160</name>
</gene>
<evidence type="ECO:0000313" key="2">
    <source>
        <dbReference type="Proteomes" id="UP000640052"/>
    </source>
</evidence>
<reference evidence="1" key="1">
    <citation type="submission" date="2021-01" db="EMBL/GenBank/DDBJ databases">
        <title>Whole genome shotgun sequence of Acrocarpospora phusangensis NBRC 108782.</title>
        <authorList>
            <person name="Komaki H."/>
            <person name="Tamura T."/>
        </authorList>
    </citation>
    <scope>NUCLEOTIDE SEQUENCE</scope>
    <source>
        <strain evidence="1">NBRC 108782</strain>
    </source>
</reference>
<proteinExistence type="predicted"/>
<dbReference type="EMBL" id="BOOA01000007">
    <property type="protein sequence ID" value="GIH23006.1"/>
    <property type="molecule type" value="Genomic_DNA"/>
</dbReference>
<sequence length="350" mass="37610">MFVTPVYCTREQVKRALDVAETARSNSQIDRAIGSAKRTVESTTRRRFYPWTGTRYFDWPQKYSRSWRLWLGPNEVISVDSIVSGGVTLDPEDYILRRSDGRDEPPYTSIEINLARSASLQAAATHQRAIEVMGVYGHSADESPAGTLAAALASTTAATATVSDSTVVGVGSLIRIGSERMIVSGRSMADTGQNLGGNLTALNNGTLVAVSSGAAFSADEVILIDAERMLVEDVAGNNLIVRRGWDGSTLAAHTSGADVYAGRALTVRRGVLGTEAATHAQADAVAVHEPPELVRDFSLALALNQLLQERSGYARVSGSGDHQKEFTGRGLKELRADVMRAYRRLRVGAV</sequence>
<evidence type="ECO:0000313" key="1">
    <source>
        <dbReference type="EMBL" id="GIH23006.1"/>
    </source>
</evidence>
<keyword evidence="2" id="KW-1185">Reference proteome</keyword>
<dbReference type="Proteomes" id="UP000640052">
    <property type="component" value="Unassembled WGS sequence"/>
</dbReference>